<dbReference type="InterPro" id="IPR052193">
    <property type="entry name" value="Peptidase_C59"/>
</dbReference>
<evidence type="ECO:0000313" key="5">
    <source>
        <dbReference type="Proteomes" id="UP000283576"/>
    </source>
</evidence>
<accession>A0A2T4SWX7</accession>
<feature type="domain" description="Choloylglycine hydrolase/NAAA C-terminal" evidence="3">
    <location>
        <begin position="2"/>
        <end position="313"/>
    </location>
</feature>
<evidence type="ECO:0000259" key="3">
    <source>
        <dbReference type="Pfam" id="PF02275"/>
    </source>
</evidence>
<dbReference type="AlphaFoldDB" id="A0A2T4SWX7"/>
<comment type="similarity">
    <text evidence="1">Belongs to the peptidase C59 family.</text>
</comment>
<comment type="caution">
    <text evidence="4">The sequence shown here is derived from an EMBL/GenBank/DDBJ whole genome shotgun (WGS) entry which is preliminary data.</text>
</comment>
<dbReference type="EMBL" id="QXRZ01000003">
    <property type="protein sequence ID" value="RIL43186.1"/>
    <property type="molecule type" value="Genomic_DNA"/>
</dbReference>
<dbReference type="Gene3D" id="3.60.60.10">
    <property type="entry name" value="Penicillin V Acylase, Chain A"/>
    <property type="match status" value="1"/>
</dbReference>
<dbReference type="InterPro" id="IPR029132">
    <property type="entry name" value="CBAH/NAAA_C"/>
</dbReference>
<evidence type="ECO:0000313" key="4">
    <source>
        <dbReference type="EMBL" id="RIL43186.1"/>
    </source>
</evidence>
<keyword evidence="2 4" id="KW-0378">Hydrolase</keyword>
<dbReference type="PANTHER" id="PTHR35527:SF2">
    <property type="entry name" value="HYDROLASE"/>
    <property type="match status" value="1"/>
</dbReference>
<reference evidence="4 5" key="1">
    <citation type="journal article" date="2016" name="Front. Microbiol.">
        <title>Comprehensive Phylogenetic Analysis of Bovine Non-aureus Staphylococci Species Based on Whole-Genome Sequencing.</title>
        <authorList>
            <person name="Naushad S."/>
            <person name="Barkema H.W."/>
            <person name="Luby C."/>
            <person name="Condas L.A."/>
            <person name="Nobrega D.B."/>
            <person name="Carson D.A."/>
            <person name="De Buck J."/>
        </authorList>
    </citation>
    <scope>NUCLEOTIDE SEQUENCE [LARGE SCALE GENOMIC DNA]</scope>
    <source>
        <strain evidence="4 5">SNUC 1388</strain>
    </source>
</reference>
<dbReference type="RefSeq" id="WP_107527368.1">
    <property type="nucleotide sequence ID" value="NZ_JAIBNU010000002.1"/>
</dbReference>
<dbReference type="Proteomes" id="UP000283576">
    <property type="component" value="Unassembled WGS sequence"/>
</dbReference>
<proteinExistence type="inferred from homology"/>
<organism evidence="4 5">
    <name type="scientific">Staphylococcus gallinarum</name>
    <dbReference type="NCBI Taxonomy" id="1293"/>
    <lineage>
        <taxon>Bacteria</taxon>
        <taxon>Bacillati</taxon>
        <taxon>Bacillota</taxon>
        <taxon>Bacilli</taxon>
        <taxon>Bacillales</taxon>
        <taxon>Staphylococcaceae</taxon>
        <taxon>Staphylococcus</taxon>
    </lineage>
</organism>
<name>A0A2T4SWX7_STAGA</name>
<evidence type="ECO:0000256" key="1">
    <source>
        <dbReference type="ARBA" id="ARBA00006625"/>
    </source>
</evidence>
<dbReference type="GO" id="GO:0016787">
    <property type="term" value="F:hydrolase activity"/>
    <property type="evidence" value="ECO:0007669"/>
    <property type="project" value="UniProtKB-KW"/>
</dbReference>
<dbReference type="InterPro" id="IPR029055">
    <property type="entry name" value="Ntn_hydrolases_N"/>
</dbReference>
<sequence length="327" mass="37000">MCTGFSILSPQNINYLARTMDFDFEFNGIPIAVPSQYTWTFDIAGTKQMNYGFIGTGVMVGRYSFGDGVNEHGLAISTHYFTGESSYATEPREGYFNIGPEEFIVWALGNNQSLTDLKHNLHKINIVAVENKALNNIPPLHFIITDQSGVTVSVEPHDGLLIMKDNPVHVLTNNPKLEWHLENLRNYVHLTPEHGREKQFGELQFATLGVEGGTYGLPGGFTSAERFVRAAYLRHHLEMDSEDTLQNVNSCFKVLNNVSIPRGAVIDGEMAHYTQYQCVLQCHEPTYFIKPYHSSEVFEVKLTEALLNKEEITYFSIDHPFKTQRLN</sequence>
<dbReference type="SUPFAM" id="SSF56235">
    <property type="entry name" value="N-terminal nucleophile aminohydrolases (Ntn hydrolases)"/>
    <property type="match status" value="1"/>
</dbReference>
<dbReference type="Pfam" id="PF02275">
    <property type="entry name" value="CBAH"/>
    <property type="match status" value="1"/>
</dbReference>
<dbReference type="PANTHER" id="PTHR35527">
    <property type="entry name" value="CHOLOYLGLYCINE HYDROLASE"/>
    <property type="match status" value="1"/>
</dbReference>
<dbReference type="CDD" id="cd00542">
    <property type="entry name" value="Ntn_PVA"/>
    <property type="match status" value="1"/>
</dbReference>
<evidence type="ECO:0000256" key="2">
    <source>
        <dbReference type="ARBA" id="ARBA00022801"/>
    </source>
</evidence>
<gene>
    <name evidence="4" type="ORF">BUZ01_06100</name>
</gene>
<protein>
    <submittedName>
        <fullName evidence="4">Linear amide C-N hydrolase</fullName>
    </submittedName>
</protein>